<reference evidence="3 4" key="1">
    <citation type="submission" date="2020-12" db="EMBL/GenBank/DDBJ databases">
        <title>Concerted genomic and epigenomic changes stabilize Arabidopsis allopolyploids.</title>
        <authorList>
            <person name="Chen Z."/>
        </authorList>
    </citation>
    <scope>NUCLEOTIDE SEQUENCE [LARGE SCALE GENOMIC DNA]</scope>
    <source>
        <strain evidence="3">Allo738</strain>
        <tissue evidence="3">Leaf</tissue>
    </source>
</reference>
<dbReference type="Pfam" id="PF03078">
    <property type="entry name" value="ATHILA"/>
    <property type="match status" value="1"/>
</dbReference>
<feature type="domain" description="Arabidopsis retrotransposon Orf1 C-terminal" evidence="2">
    <location>
        <begin position="185"/>
        <end position="316"/>
    </location>
</feature>
<evidence type="ECO:0000259" key="2">
    <source>
        <dbReference type="Pfam" id="PF03078"/>
    </source>
</evidence>
<dbReference type="EMBL" id="JAEFBK010000004">
    <property type="protein sequence ID" value="KAG7615207.1"/>
    <property type="molecule type" value="Genomic_DNA"/>
</dbReference>
<evidence type="ECO:0000313" key="3">
    <source>
        <dbReference type="EMBL" id="KAG7615207.1"/>
    </source>
</evidence>
<evidence type="ECO:0000256" key="1">
    <source>
        <dbReference type="SAM" id="MobiDB-lite"/>
    </source>
</evidence>
<evidence type="ECO:0000313" key="4">
    <source>
        <dbReference type="Proteomes" id="UP000694240"/>
    </source>
</evidence>
<dbReference type="PANTHER" id="PTHR33067:SF31">
    <property type="entry name" value="RNA-DIRECTED DNA POLYMERASE"/>
    <property type="match status" value="1"/>
</dbReference>
<name>A0A8T2DUA5_9BRAS</name>
<sequence>MEKILHSLPKDAFETSSKPLKRYVKLLFDNGINSDEAKLLSMDISAIMLPKVKKEKAQRVDIVVYIRTITPGETTEKLRDPCSFVLDCSISTSRFSRSLCDLGSSINLMPKFVAERLSMTHYRPTRITLLFVDRSKRFPEGILEDVLVKVGNSISPADFVVLDYEKEPKDPLILGRAFLATAGSRFDHHEARQSIFLLPNPVSTSIRDGSNIEFCPSLENLYPSADEVVQMEGVNDDDAPIRHSDNEAEPMDEAYATQQFYFEEYSAPRQSNNSKKIHKHLGFLQSWCKLQDKDFAALNKKFNALQLNFNCSSSTTAMPHDMPFRRSGSTRHEPMQYDPPSPPRQSSYKPREHHAASSPPRCRRSLQGIYSTLYSIKQGGKQQGNSLDPVTRSRQLHWRQQTLLDPLLDPLLDQLLDLS</sequence>
<dbReference type="InterPro" id="IPR004312">
    <property type="entry name" value="ATHILA_Orf1_C"/>
</dbReference>
<keyword evidence="4" id="KW-1185">Reference proteome</keyword>
<protein>
    <recommendedName>
        <fullName evidence="2">Arabidopsis retrotransposon Orf1 C-terminal domain-containing protein</fullName>
    </recommendedName>
</protein>
<dbReference type="PANTHER" id="PTHR33067">
    <property type="entry name" value="RNA-DIRECTED DNA POLYMERASE-RELATED"/>
    <property type="match status" value="1"/>
</dbReference>
<feature type="region of interest" description="Disordered" evidence="1">
    <location>
        <begin position="316"/>
        <end position="362"/>
    </location>
</feature>
<dbReference type="CDD" id="cd00303">
    <property type="entry name" value="retropepsin_like"/>
    <property type="match status" value="1"/>
</dbReference>
<proteinExistence type="predicted"/>
<dbReference type="AlphaFoldDB" id="A0A8T2DUA5"/>
<organism evidence="3 4">
    <name type="scientific">Arabidopsis thaliana x Arabidopsis arenosa</name>
    <dbReference type="NCBI Taxonomy" id="1240361"/>
    <lineage>
        <taxon>Eukaryota</taxon>
        <taxon>Viridiplantae</taxon>
        <taxon>Streptophyta</taxon>
        <taxon>Embryophyta</taxon>
        <taxon>Tracheophyta</taxon>
        <taxon>Spermatophyta</taxon>
        <taxon>Magnoliopsida</taxon>
        <taxon>eudicotyledons</taxon>
        <taxon>Gunneridae</taxon>
        <taxon>Pentapetalae</taxon>
        <taxon>rosids</taxon>
        <taxon>malvids</taxon>
        <taxon>Brassicales</taxon>
        <taxon>Brassicaceae</taxon>
        <taxon>Camelineae</taxon>
        <taxon>Arabidopsis</taxon>
    </lineage>
</organism>
<accession>A0A8T2DUA5</accession>
<comment type="caution">
    <text evidence="3">The sequence shown here is derived from an EMBL/GenBank/DDBJ whole genome shotgun (WGS) entry which is preliminary data.</text>
</comment>
<gene>
    <name evidence="3" type="ORF">ISN45_At04g006690</name>
</gene>
<dbReference type="Proteomes" id="UP000694240">
    <property type="component" value="Chromosome 4"/>
</dbReference>